<name>A0A7W7Q1K3_9PSEU</name>
<keyword evidence="2" id="KW-0472">Membrane</keyword>
<feature type="region of interest" description="Disordered" evidence="1">
    <location>
        <begin position="424"/>
        <end position="463"/>
    </location>
</feature>
<keyword evidence="3" id="KW-0732">Signal</keyword>
<evidence type="ECO:0000256" key="3">
    <source>
        <dbReference type="SAM" id="SignalP"/>
    </source>
</evidence>
<feature type="transmembrane region" description="Helical" evidence="2">
    <location>
        <begin position="330"/>
        <end position="348"/>
    </location>
</feature>
<dbReference type="EMBL" id="JACHJQ010000002">
    <property type="protein sequence ID" value="MBB4905133.1"/>
    <property type="molecule type" value="Genomic_DNA"/>
</dbReference>
<evidence type="ECO:0000256" key="2">
    <source>
        <dbReference type="SAM" id="Phobius"/>
    </source>
</evidence>
<evidence type="ECO:0000313" key="5">
    <source>
        <dbReference type="Proteomes" id="UP000520767"/>
    </source>
</evidence>
<keyword evidence="2" id="KW-1133">Transmembrane helix</keyword>
<gene>
    <name evidence="4" type="ORF">FHR82_001350</name>
</gene>
<accession>A0A7W7Q1K3</accession>
<evidence type="ECO:0000256" key="1">
    <source>
        <dbReference type="SAM" id="MobiDB-lite"/>
    </source>
</evidence>
<dbReference type="Proteomes" id="UP000520767">
    <property type="component" value="Unassembled WGS sequence"/>
</dbReference>
<organism evidence="4 5">
    <name type="scientific">Actinophytocola algeriensis</name>
    <dbReference type="NCBI Taxonomy" id="1768010"/>
    <lineage>
        <taxon>Bacteria</taxon>
        <taxon>Bacillati</taxon>
        <taxon>Actinomycetota</taxon>
        <taxon>Actinomycetes</taxon>
        <taxon>Pseudonocardiales</taxon>
        <taxon>Pseudonocardiaceae</taxon>
    </lineage>
</organism>
<dbReference type="AlphaFoldDB" id="A0A7W7Q1K3"/>
<proteinExistence type="predicted"/>
<reference evidence="4 5" key="1">
    <citation type="submission" date="2020-08" db="EMBL/GenBank/DDBJ databases">
        <title>Genomic Encyclopedia of Type Strains, Phase III (KMG-III): the genomes of soil and plant-associated and newly described type strains.</title>
        <authorList>
            <person name="Whitman W."/>
        </authorList>
    </citation>
    <scope>NUCLEOTIDE SEQUENCE [LARGE SCALE GENOMIC DNA]</scope>
    <source>
        <strain evidence="4 5">CECT 8960</strain>
    </source>
</reference>
<sequence>MRVTLVFLLVVLGMAAAPAAAQPAGPVDPEPILAALADGEQVIRAPGTIARFDEARVREELGGAVRLVLLPEVDYDLYPRKGDDNQYGEIVTRPIQAWALDREVPVVVVTGLDVTMYAALSVRKHRLPADFDELRTTTANQDITERLIVFARLGRGLPPEAAEDVEITHPAPVPAAPDRVAELVAALREHPVYNAPGRTELIEDWVVEISRSENDLGIRVAAFPFLEPGQPVVDYATPLGSAFPDDVVLVLHGQWLDIVAPDQDKALAARAFAYGDADLSLLSGGSGHSLLRDTVKRLDLLLAETSWGFPQPPPQPRSVPFDVQRAVSALAPWVLVGSAVVIGGAGVLRHRRRAADAELELRTETASAMAVIGDLGARVLSAEESGDPADPTVVERHATARLLYDQAHTSVAMAEVRRVAEEGLALLTEPAPEDRAEPKPHKKKRKKKPGAESAPKAVWKKAR</sequence>
<evidence type="ECO:0000313" key="4">
    <source>
        <dbReference type="EMBL" id="MBB4905133.1"/>
    </source>
</evidence>
<dbReference type="RefSeq" id="WP_184809420.1">
    <property type="nucleotide sequence ID" value="NZ_JACHJQ010000002.1"/>
</dbReference>
<keyword evidence="2" id="KW-0812">Transmembrane</keyword>
<protein>
    <recommendedName>
        <fullName evidence="6">DUF4350 domain-containing protein</fullName>
    </recommendedName>
</protein>
<comment type="caution">
    <text evidence="4">The sequence shown here is derived from an EMBL/GenBank/DDBJ whole genome shotgun (WGS) entry which is preliminary data.</text>
</comment>
<feature type="signal peptide" evidence="3">
    <location>
        <begin position="1"/>
        <end position="21"/>
    </location>
</feature>
<evidence type="ECO:0008006" key="6">
    <source>
        <dbReference type="Google" id="ProtNLM"/>
    </source>
</evidence>
<keyword evidence="5" id="KW-1185">Reference proteome</keyword>
<feature type="chain" id="PRO_5039152429" description="DUF4350 domain-containing protein" evidence="3">
    <location>
        <begin position="22"/>
        <end position="463"/>
    </location>
</feature>